<reference evidence="1 2" key="1">
    <citation type="submission" date="2020-06" db="EMBL/GenBank/DDBJ databases">
        <title>Transcriptomic and genomic resources for Thalictrum thalictroides and T. hernandezii: Facilitating candidate gene discovery in an emerging model plant lineage.</title>
        <authorList>
            <person name="Arias T."/>
            <person name="Riano-Pachon D.M."/>
            <person name="Di Stilio V.S."/>
        </authorList>
    </citation>
    <scope>NUCLEOTIDE SEQUENCE [LARGE SCALE GENOMIC DNA]</scope>
    <source>
        <strain evidence="2">cv. WT478/WT964</strain>
        <tissue evidence="1">Leaves</tissue>
    </source>
</reference>
<gene>
    <name evidence="1" type="ORF">FRX31_002766</name>
</gene>
<evidence type="ECO:0000313" key="1">
    <source>
        <dbReference type="EMBL" id="KAF5207647.1"/>
    </source>
</evidence>
<keyword evidence="2" id="KW-1185">Reference proteome</keyword>
<accession>A0A7J6XF44</accession>
<protein>
    <recommendedName>
        <fullName evidence="3">Protein kinase domain-containing protein</fullName>
    </recommendedName>
</protein>
<proteinExistence type="predicted"/>
<evidence type="ECO:0000313" key="2">
    <source>
        <dbReference type="Proteomes" id="UP000554482"/>
    </source>
</evidence>
<dbReference type="EMBL" id="JABWDY010001164">
    <property type="protein sequence ID" value="KAF5207647.1"/>
    <property type="molecule type" value="Genomic_DNA"/>
</dbReference>
<dbReference type="Proteomes" id="UP000554482">
    <property type="component" value="Unassembled WGS sequence"/>
</dbReference>
<dbReference type="SUPFAM" id="SSF56112">
    <property type="entry name" value="Protein kinase-like (PK-like)"/>
    <property type="match status" value="1"/>
</dbReference>
<sequence length="86" mass="9833">MLARKPFSKGFSAEVFMAHSKYEPYKSVVKRMNPNVVGTFETEVKVLIDLGSHPNVVNLLGVISVEEFKEIHGKVTWERRMDIIIL</sequence>
<dbReference type="AlphaFoldDB" id="A0A7J6XF44"/>
<organism evidence="1 2">
    <name type="scientific">Thalictrum thalictroides</name>
    <name type="common">Rue-anemone</name>
    <name type="synonym">Anemone thalictroides</name>
    <dbReference type="NCBI Taxonomy" id="46969"/>
    <lineage>
        <taxon>Eukaryota</taxon>
        <taxon>Viridiplantae</taxon>
        <taxon>Streptophyta</taxon>
        <taxon>Embryophyta</taxon>
        <taxon>Tracheophyta</taxon>
        <taxon>Spermatophyta</taxon>
        <taxon>Magnoliopsida</taxon>
        <taxon>Ranunculales</taxon>
        <taxon>Ranunculaceae</taxon>
        <taxon>Thalictroideae</taxon>
        <taxon>Thalictrum</taxon>
    </lineage>
</organism>
<comment type="caution">
    <text evidence="1">The sequence shown here is derived from an EMBL/GenBank/DDBJ whole genome shotgun (WGS) entry which is preliminary data.</text>
</comment>
<dbReference type="InterPro" id="IPR011009">
    <property type="entry name" value="Kinase-like_dom_sf"/>
</dbReference>
<dbReference type="Gene3D" id="3.30.200.20">
    <property type="entry name" value="Phosphorylase Kinase, domain 1"/>
    <property type="match status" value="1"/>
</dbReference>
<evidence type="ECO:0008006" key="3">
    <source>
        <dbReference type="Google" id="ProtNLM"/>
    </source>
</evidence>
<name>A0A7J6XF44_THATH</name>